<keyword evidence="2" id="KW-1185">Reference proteome</keyword>
<reference evidence="2" key="1">
    <citation type="journal article" date="2019" name="Int. J. Syst. Evol. Microbiol.">
        <title>The Global Catalogue of Microorganisms (GCM) 10K type strain sequencing project: providing services to taxonomists for standard genome sequencing and annotation.</title>
        <authorList>
            <consortium name="The Broad Institute Genomics Platform"/>
            <consortium name="The Broad Institute Genome Sequencing Center for Infectious Disease"/>
            <person name="Wu L."/>
            <person name="Ma J."/>
        </authorList>
    </citation>
    <scope>NUCLEOTIDE SEQUENCE [LARGE SCALE GENOMIC DNA]</scope>
    <source>
        <strain evidence="2">JCM 18283</strain>
    </source>
</reference>
<gene>
    <name evidence="1" type="ORF">GCM10023313_17140</name>
</gene>
<dbReference type="Proteomes" id="UP001501436">
    <property type="component" value="Unassembled WGS sequence"/>
</dbReference>
<name>A0ABP9FST6_9SPHI</name>
<evidence type="ECO:0000313" key="2">
    <source>
        <dbReference type="Proteomes" id="UP001501436"/>
    </source>
</evidence>
<proteinExistence type="predicted"/>
<dbReference type="EMBL" id="BAABJI010000002">
    <property type="protein sequence ID" value="GAA4914352.1"/>
    <property type="molecule type" value="Genomic_DNA"/>
</dbReference>
<dbReference type="RefSeq" id="WP_345330676.1">
    <property type="nucleotide sequence ID" value="NZ_BAABJI010000002.1"/>
</dbReference>
<comment type="caution">
    <text evidence="1">The sequence shown here is derived from an EMBL/GenBank/DDBJ whole genome shotgun (WGS) entry which is preliminary data.</text>
</comment>
<evidence type="ECO:0000313" key="1">
    <source>
        <dbReference type="EMBL" id="GAA4914352.1"/>
    </source>
</evidence>
<protein>
    <submittedName>
        <fullName evidence="1">Uncharacterized protein</fullName>
    </submittedName>
</protein>
<sequence length="109" mass="12821">MGIVRNAFNKASKRMLLRYLEQYYKDVLIEWVRLNDVQKPNIKPTTFLFWDRRLRAKLKSCEFLLIELGSELFKNVKKAPSIRKTLTIEGRGAIALDKQSSVHRKRKVG</sequence>
<organism evidence="1 2">
    <name type="scientific">Mucilaginibacter defluvii</name>
    <dbReference type="NCBI Taxonomy" id="1196019"/>
    <lineage>
        <taxon>Bacteria</taxon>
        <taxon>Pseudomonadati</taxon>
        <taxon>Bacteroidota</taxon>
        <taxon>Sphingobacteriia</taxon>
        <taxon>Sphingobacteriales</taxon>
        <taxon>Sphingobacteriaceae</taxon>
        <taxon>Mucilaginibacter</taxon>
    </lineage>
</organism>
<accession>A0ABP9FST6</accession>